<evidence type="ECO:0008006" key="4">
    <source>
        <dbReference type="Google" id="ProtNLM"/>
    </source>
</evidence>
<evidence type="ECO:0000313" key="2">
    <source>
        <dbReference type="EMBL" id="PSG92094.1"/>
    </source>
</evidence>
<keyword evidence="1" id="KW-0812">Transmembrane</keyword>
<dbReference type="EMBL" id="PXOT01000020">
    <property type="protein sequence ID" value="PSG92094.1"/>
    <property type="molecule type" value="Genomic_DNA"/>
</dbReference>
<protein>
    <recommendedName>
        <fullName evidence="4">CcmD family protein</fullName>
    </recommendedName>
</protein>
<proteinExistence type="predicted"/>
<keyword evidence="3" id="KW-1185">Reference proteome</keyword>
<dbReference type="AlphaFoldDB" id="A0A2T1NGY2"/>
<comment type="caution">
    <text evidence="2">The sequence shown here is derived from an EMBL/GenBank/DDBJ whole genome shotgun (WGS) entry which is preliminary data.</text>
</comment>
<organism evidence="2 3">
    <name type="scientific">Mesoflavibacter zeaxanthinifaciens subsp. sabulilitoris</name>
    <dbReference type="NCBI Taxonomy" id="1520893"/>
    <lineage>
        <taxon>Bacteria</taxon>
        <taxon>Pseudomonadati</taxon>
        <taxon>Bacteroidota</taxon>
        <taxon>Flavobacteriia</taxon>
        <taxon>Flavobacteriales</taxon>
        <taxon>Flavobacteriaceae</taxon>
        <taxon>Mesoflavibacter</taxon>
    </lineage>
</organism>
<sequence>MNAQMVLTIFLLFQETTDVTWLERLADILSYSLLIVFCLLIISIYKIFKLKKEIKTLKNKV</sequence>
<name>A0A2T1NGY2_9FLAO</name>
<keyword evidence="1" id="KW-1133">Transmembrane helix</keyword>
<reference evidence="2 3" key="1">
    <citation type="submission" date="2018-03" db="EMBL/GenBank/DDBJ databases">
        <title>Mesoflavibacter sp. HG37 and Mesoflavibacter sp. HG96 sp.nov., two marine bacteria isolated from seawater of Western Pacific Ocean.</title>
        <authorList>
            <person name="Cheng H."/>
            <person name="Wu Y.-H."/>
            <person name="Guo L.-L."/>
            <person name="Xu X.-W."/>
        </authorList>
    </citation>
    <scope>NUCLEOTIDE SEQUENCE [LARGE SCALE GENOMIC DNA]</scope>
    <source>
        <strain evidence="2 3">KCTC 42117</strain>
    </source>
</reference>
<gene>
    <name evidence="2" type="ORF">C7H61_05815</name>
</gene>
<dbReference type="Proteomes" id="UP000238430">
    <property type="component" value="Unassembled WGS sequence"/>
</dbReference>
<feature type="transmembrane region" description="Helical" evidence="1">
    <location>
        <begin position="28"/>
        <end position="48"/>
    </location>
</feature>
<evidence type="ECO:0000313" key="3">
    <source>
        <dbReference type="Proteomes" id="UP000238430"/>
    </source>
</evidence>
<evidence type="ECO:0000256" key="1">
    <source>
        <dbReference type="SAM" id="Phobius"/>
    </source>
</evidence>
<keyword evidence="1" id="KW-0472">Membrane</keyword>
<accession>A0A2T1NGY2</accession>